<dbReference type="InterPro" id="IPR006094">
    <property type="entry name" value="Oxid_FAD_bind_N"/>
</dbReference>
<protein>
    <submittedName>
        <fullName evidence="7">Oxidoreductase</fullName>
    </submittedName>
</protein>
<keyword evidence="8" id="KW-1185">Reference proteome</keyword>
<keyword evidence="5" id="KW-0560">Oxidoreductase</keyword>
<dbReference type="GO" id="GO:0016491">
    <property type="term" value="F:oxidoreductase activity"/>
    <property type="evidence" value="ECO:0007669"/>
    <property type="project" value="UniProtKB-KW"/>
</dbReference>
<comment type="similarity">
    <text evidence="2">Belongs to the oxygen-dependent FAD-linked oxidoreductase family.</text>
</comment>
<reference evidence="7 8" key="1">
    <citation type="journal article" date="2014" name="BMC Genomics">
        <title>Genome based analysis of type-I polyketide synthase and nonribosomal peptide synthetase gene clusters in seven strains of five representative Nocardia species.</title>
        <authorList>
            <person name="Komaki H."/>
            <person name="Ichikawa N."/>
            <person name="Hosoyama A."/>
            <person name="Takahashi-Nakaguchi A."/>
            <person name="Matsuzawa T."/>
            <person name="Suzuki K."/>
            <person name="Fujita N."/>
            <person name="Gonoi T."/>
        </authorList>
    </citation>
    <scope>NUCLEOTIDE SEQUENCE [LARGE SCALE GENOMIC DNA]</scope>
    <source>
        <strain evidence="7 8">NBRC 15531</strain>
    </source>
</reference>
<evidence type="ECO:0000256" key="5">
    <source>
        <dbReference type="ARBA" id="ARBA00023002"/>
    </source>
</evidence>
<dbReference type="GeneID" id="91515946"/>
<evidence type="ECO:0000256" key="1">
    <source>
        <dbReference type="ARBA" id="ARBA00001974"/>
    </source>
</evidence>
<evidence type="ECO:0000313" key="8">
    <source>
        <dbReference type="Proteomes" id="UP000017048"/>
    </source>
</evidence>
<keyword evidence="4" id="KW-0274">FAD</keyword>
<organism evidence="7 8">
    <name type="scientific">Nocardia asteroides NBRC 15531</name>
    <dbReference type="NCBI Taxonomy" id="1110697"/>
    <lineage>
        <taxon>Bacteria</taxon>
        <taxon>Bacillati</taxon>
        <taxon>Actinomycetota</taxon>
        <taxon>Actinomycetes</taxon>
        <taxon>Mycobacteriales</taxon>
        <taxon>Nocardiaceae</taxon>
        <taxon>Nocardia</taxon>
    </lineage>
</organism>
<name>U5ELP0_NOCAS</name>
<comment type="caution">
    <text evidence="7">The sequence shown here is derived from an EMBL/GenBank/DDBJ whole genome shotgun (WGS) entry which is preliminary data.</text>
</comment>
<dbReference type="PANTHER" id="PTHR42973:SF39">
    <property type="entry name" value="FAD-BINDING PCMH-TYPE DOMAIN-CONTAINING PROTEIN"/>
    <property type="match status" value="1"/>
</dbReference>
<sequence length="465" mass="49093">MSTGVFDVGALRRAVAAQVIGPGEPGYDEARAVWNGAIDRRPSAVVRPADTAEVAEAVAAIRASGADLTVRGGGHNYAGHAVADGAVLLDLGRLDQVLVDPLRQRARCGGGATWAELDGMAGAQGLAVTGGFISDTGIGGLTLGGGFGWLTPLFGMSCDNLVEAEVVTAEGHVVAASAQENPDLFWALRGGGGNFGIVTGFEFVLHAFGPMVQVALLWWPPEEAVAALVEGQAVLMDLPARHCGTINAISGPPAPFVPRHWQGKPGFVVGIAGDGSAFDLADAVAPLRALTPTPAWELVAEMPYPALQQLFDGTAPWGLWSYEKSLYLDRIDAAVAEVMVEQYPRSRAPLSVMPTLPLCGHYSRLADADTAFGGSRAPGLIVNISTSSPDPATFAAERQWVREFWDELRPFARDDRTYVNFLGDGNTAQVAATYGAKYDRLRAVKGRWDPTNVFRHNANISPALP</sequence>
<dbReference type="InterPro" id="IPR012951">
    <property type="entry name" value="BBE"/>
</dbReference>
<feature type="domain" description="FAD-binding PCMH-type" evidence="6">
    <location>
        <begin position="38"/>
        <end position="208"/>
    </location>
</feature>
<evidence type="ECO:0000256" key="2">
    <source>
        <dbReference type="ARBA" id="ARBA00005466"/>
    </source>
</evidence>
<dbReference type="STRING" id="1824.SAMN05444423_104310"/>
<evidence type="ECO:0000313" key="7">
    <source>
        <dbReference type="EMBL" id="GAD87233.1"/>
    </source>
</evidence>
<dbReference type="Pfam" id="PF08031">
    <property type="entry name" value="BBE"/>
    <property type="match status" value="1"/>
</dbReference>
<dbReference type="PROSITE" id="PS51387">
    <property type="entry name" value="FAD_PCMH"/>
    <property type="match status" value="1"/>
</dbReference>
<dbReference type="InterPro" id="IPR050416">
    <property type="entry name" value="FAD-linked_Oxidoreductase"/>
</dbReference>
<dbReference type="Proteomes" id="UP000017048">
    <property type="component" value="Unassembled WGS sequence"/>
</dbReference>
<gene>
    <name evidence="7" type="ORF">NCAST_34_03630</name>
</gene>
<dbReference type="InterPro" id="IPR016166">
    <property type="entry name" value="FAD-bd_PCMH"/>
</dbReference>
<comment type="cofactor">
    <cofactor evidence="1">
        <name>FAD</name>
        <dbReference type="ChEBI" id="CHEBI:57692"/>
    </cofactor>
</comment>
<dbReference type="eggNOG" id="COG0277">
    <property type="taxonomic scope" value="Bacteria"/>
</dbReference>
<dbReference type="AlphaFoldDB" id="U5ELP0"/>
<dbReference type="Gene3D" id="3.30.43.10">
    <property type="entry name" value="Uridine Diphospho-n-acetylenolpyruvylglucosamine Reductase, domain 2"/>
    <property type="match status" value="1"/>
</dbReference>
<keyword evidence="3" id="KW-0285">Flavoprotein</keyword>
<dbReference type="InterPro" id="IPR036318">
    <property type="entry name" value="FAD-bd_PCMH-like_sf"/>
</dbReference>
<evidence type="ECO:0000256" key="4">
    <source>
        <dbReference type="ARBA" id="ARBA00022827"/>
    </source>
</evidence>
<dbReference type="PANTHER" id="PTHR42973">
    <property type="entry name" value="BINDING OXIDOREDUCTASE, PUTATIVE (AFU_ORTHOLOGUE AFUA_1G17690)-RELATED"/>
    <property type="match status" value="1"/>
</dbReference>
<dbReference type="GO" id="GO:0071949">
    <property type="term" value="F:FAD binding"/>
    <property type="evidence" value="ECO:0007669"/>
    <property type="project" value="InterPro"/>
</dbReference>
<dbReference type="OrthoDB" id="545125at2"/>
<dbReference type="Gene3D" id="3.40.462.20">
    <property type="match status" value="1"/>
</dbReference>
<dbReference type="EMBL" id="BAFO02000034">
    <property type="protein sequence ID" value="GAD87233.1"/>
    <property type="molecule type" value="Genomic_DNA"/>
</dbReference>
<dbReference type="InterPro" id="IPR006093">
    <property type="entry name" value="Oxy_OxRdtase_FAD_BS"/>
</dbReference>
<dbReference type="SUPFAM" id="SSF56176">
    <property type="entry name" value="FAD-binding/transporter-associated domain-like"/>
    <property type="match status" value="1"/>
</dbReference>
<dbReference type="InterPro" id="IPR016167">
    <property type="entry name" value="FAD-bd_PCMH_sub1"/>
</dbReference>
<dbReference type="PROSITE" id="PS00862">
    <property type="entry name" value="OX2_COVAL_FAD"/>
    <property type="match status" value="1"/>
</dbReference>
<evidence type="ECO:0000256" key="3">
    <source>
        <dbReference type="ARBA" id="ARBA00022630"/>
    </source>
</evidence>
<accession>U5ELP0</accession>
<dbReference type="RefSeq" id="WP_019045834.1">
    <property type="nucleotide sequence ID" value="NZ_BAFO02000034.1"/>
</dbReference>
<evidence type="ECO:0000259" key="6">
    <source>
        <dbReference type="PROSITE" id="PS51387"/>
    </source>
</evidence>
<dbReference type="InterPro" id="IPR016169">
    <property type="entry name" value="FAD-bd_PCMH_sub2"/>
</dbReference>
<dbReference type="Pfam" id="PF01565">
    <property type="entry name" value="FAD_binding_4"/>
    <property type="match status" value="1"/>
</dbReference>
<proteinExistence type="inferred from homology"/>
<dbReference type="Gene3D" id="3.30.465.10">
    <property type="match status" value="1"/>
</dbReference>